<accession>E9GNR4</accession>
<dbReference type="HOGENOM" id="CLU_2656978_0_0_1"/>
<protein>
    <submittedName>
        <fullName evidence="2">Uncharacterized protein</fullName>
    </submittedName>
</protein>
<keyword evidence="3" id="KW-1185">Reference proteome</keyword>
<reference evidence="2 3" key="1">
    <citation type="journal article" date="2011" name="Science">
        <title>The ecoresponsive genome of Daphnia pulex.</title>
        <authorList>
            <person name="Colbourne J.K."/>
            <person name="Pfrender M.E."/>
            <person name="Gilbert D."/>
            <person name="Thomas W.K."/>
            <person name="Tucker A."/>
            <person name="Oakley T.H."/>
            <person name="Tokishita S."/>
            <person name="Aerts A."/>
            <person name="Arnold G.J."/>
            <person name="Basu M.K."/>
            <person name="Bauer D.J."/>
            <person name="Caceres C.E."/>
            <person name="Carmel L."/>
            <person name="Casola C."/>
            <person name="Choi J.H."/>
            <person name="Detter J.C."/>
            <person name="Dong Q."/>
            <person name="Dusheyko S."/>
            <person name="Eads B.D."/>
            <person name="Frohlich T."/>
            <person name="Geiler-Samerotte K.A."/>
            <person name="Gerlach D."/>
            <person name="Hatcher P."/>
            <person name="Jogdeo S."/>
            <person name="Krijgsveld J."/>
            <person name="Kriventseva E.V."/>
            <person name="Kultz D."/>
            <person name="Laforsch C."/>
            <person name="Lindquist E."/>
            <person name="Lopez J."/>
            <person name="Manak J.R."/>
            <person name="Muller J."/>
            <person name="Pangilinan J."/>
            <person name="Patwardhan R.P."/>
            <person name="Pitluck S."/>
            <person name="Pritham E.J."/>
            <person name="Rechtsteiner A."/>
            <person name="Rho M."/>
            <person name="Rogozin I.B."/>
            <person name="Sakarya O."/>
            <person name="Salamov A."/>
            <person name="Schaack S."/>
            <person name="Shapiro H."/>
            <person name="Shiga Y."/>
            <person name="Skalitzky C."/>
            <person name="Smith Z."/>
            <person name="Souvorov A."/>
            <person name="Sung W."/>
            <person name="Tang Z."/>
            <person name="Tsuchiya D."/>
            <person name="Tu H."/>
            <person name="Vos H."/>
            <person name="Wang M."/>
            <person name="Wolf Y.I."/>
            <person name="Yamagata H."/>
            <person name="Yamada T."/>
            <person name="Ye Y."/>
            <person name="Shaw J.R."/>
            <person name="Andrews J."/>
            <person name="Crease T.J."/>
            <person name="Tang H."/>
            <person name="Lucas S.M."/>
            <person name="Robertson H.M."/>
            <person name="Bork P."/>
            <person name="Koonin E.V."/>
            <person name="Zdobnov E.M."/>
            <person name="Grigoriev I.V."/>
            <person name="Lynch M."/>
            <person name="Boore J.L."/>
        </authorList>
    </citation>
    <scope>NUCLEOTIDE SEQUENCE [LARGE SCALE GENOMIC DNA]</scope>
</reference>
<dbReference type="InParanoid" id="E9GNR4"/>
<dbReference type="EMBL" id="GL732555">
    <property type="protein sequence ID" value="EFX78908.1"/>
    <property type="molecule type" value="Genomic_DNA"/>
</dbReference>
<gene>
    <name evidence="2" type="ORF">DAPPUDRAFT_245641</name>
</gene>
<evidence type="ECO:0000313" key="3">
    <source>
        <dbReference type="Proteomes" id="UP000000305"/>
    </source>
</evidence>
<feature type="compositionally biased region" description="Polar residues" evidence="1">
    <location>
        <begin position="20"/>
        <end position="39"/>
    </location>
</feature>
<feature type="region of interest" description="Disordered" evidence="1">
    <location>
        <begin position="1"/>
        <end position="76"/>
    </location>
</feature>
<name>E9GNR4_DAPPU</name>
<evidence type="ECO:0000256" key="1">
    <source>
        <dbReference type="SAM" id="MobiDB-lite"/>
    </source>
</evidence>
<dbReference type="Proteomes" id="UP000000305">
    <property type="component" value="Unassembled WGS sequence"/>
</dbReference>
<organism evidence="2 3">
    <name type="scientific">Daphnia pulex</name>
    <name type="common">Water flea</name>
    <dbReference type="NCBI Taxonomy" id="6669"/>
    <lineage>
        <taxon>Eukaryota</taxon>
        <taxon>Metazoa</taxon>
        <taxon>Ecdysozoa</taxon>
        <taxon>Arthropoda</taxon>
        <taxon>Crustacea</taxon>
        <taxon>Branchiopoda</taxon>
        <taxon>Diplostraca</taxon>
        <taxon>Cladocera</taxon>
        <taxon>Anomopoda</taxon>
        <taxon>Daphniidae</taxon>
        <taxon>Daphnia</taxon>
    </lineage>
</organism>
<feature type="compositionally biased region" description="Basic and acidic residues" evidence="1">
    <location>
        <begin position="63"/>
        <end position="76"/>
    </location>
</feature>
<dbReference type="KEGG" id="dpx:DAPPUDRAFT_245641"/>
<proteinExistence type="predicted"/>
<evidence type="ECO:0000313" key="2">
    <source>
        <dbReference type="EMBL" id="EFX78908.1"/>
    </source>
</evidence>
<sequence length="76" mass="8517">MAAAKDVTPRTSRRRHAMTSPPTSRHQTTRTQQLPSQHSSRPDWPSLTLGPAGVTTQTDQEDSPDRPKDKLTRRPC</sequence>
<dbReference type="AlphaFoldDB" id="E9GNR4"/>